<feature type="domain" description="FAD/NAD(P)-binding" evidence="1">
    <location>
        <begin position="4"/>
        <end position="297"/>
    </location>
</feature>
<evidence type="ECO:0000313" key="3">
    <source>
        <dbReference type="Proteomes" id="UP000663525"/>
    </source>
</evidence>
<dbReference type="SUPFAM" id="SSF51905">
    <property type="entry name" value="FAD/NAD(P)-binding domain"/>
    <property type="match status" value="2"/>
</dbReference>
<dbReference type="AlphaFoldDB" id="A0A897N6X4"/>
<dbReference type="RefSeq" id="WP_229113286.1">
    <property type="nucleotide sequence ID" value="NZ_CP064787.1"/>
</dbReference>
<dbReference type="InterPro" id="IPR052541">
    <property type="entry name" value="SQRD"/>
</dbReference>
<evidence type="ECO:0000313" key="2">
    <source>
        <dbReference type="EMBL" id="QSG06799.1"/>
    </source>
</evidence>
<dbReference type="GO" id="GO:0016491">
    <property type="term" value="F:oxidoreductase activity"/>
    <property type="evidence" value="ECO:0007669"/>
    <property type="project" value="InterPro"/>
</dbReference>
<protein>
    <submittedName>
        <fullName evidence="2">NAD(FAD)-dependent dehydrogenase</fullName>
    </submittedName>
</protein>
<proteinExistence type="predicted"/>
<gene>
    <name evidence="2" type="primary">hcaD3</name>
    <name evidence="2" type="ORF">HSR121_2478</name>
</gene>
<name>A0A897N6X4_9EURY</name>
<dbReference type="Gene3D" id="3.50.50.60">
    <property type="entry name" value="FAD/NAD(P)-binding domain"/>
    <property type="match status" value="2"/>
</dbReference>
<dbReference type="InterPro" id="IPR036188">
    <property type="entry name" value="FAD/NAD-bd_sf"/>
</dbReference>
<accession>A0A897N6X4</accession>
<dbReference type="PRINTS" id="PR00368">
    <property type="entry name" value="FADPNR"/>
</dbReference>
<sequence length="381" mass="41961">MTEHVVIVGGGVGGTVTANRLVKKLSREIAADAVEITIVSDNPYHVYKPTFFYVPFGDSEPEDASRPLADLVDRRIELVYDRVTAIDTDEMSIGLADGEAIDYDYLVVATGANPRPEATPGLGPQQDGYHFYDGGAATELRDTLTDFESGRLVLSVIGQPHVCPAAPVEFTMLADARLREHDHRDDVEIVYTYPQSQLHALDAVHDWMVPRFEERNIETHVDFMPAEVDSDASVIETADGESLEYDLLVGIPEFSPASLIAESGLGDSWMEIDKRTLESDHAENVFGVGDVTNLPTSKAGSVAHYAAGTVVDRIAAYVRGYTPTTEFDGDAICFLEAGMEEGSHIKFDYETDPVVRDQTEFIHWAKMAYNEMYWLTARGLA</sequence>
<evidence type="ECO:0000259" key="1">
    <source>
        <dbReference type="Pfam" id="PF07992"/>
    </source>
</evidence>
<dbReference type="InterPro" id="IPR023753">
    <property type="entry name" value="FAD/NAD-binding_dom"/>
</dbReference>
<dbReference type="EMBL" id="CP064787">
    <property type="protein sequence ID" value="QSG06799.1"/>
    <property type="molecule type" value="Genomic_DNA"/>
</dbReference>
<dbReference type="PANTHER" id="PTHR43755:SF1">
    <property type="entry name" value="FAD-DEPENDENT PYRIDINE NUCLEOTIDE-DISULPHIDE OXIDOREDUCTASE"/>
    <property type="match status" value="1"/>
</dbReference>
<dbReference type="PANTHER" id="PTHR43755">
    <property type="match status" value="1"/>
</dbReference>
<dbReference type="Pfam" id="PF07992">
    <property type="entry name" value="Pyr_redox_2"/>
    <property type="match status" value="1"/>
</dbReference>
<dbReference type="Proteomes" id="UP000663525">
    <property type="component" value="Chromosome"/>
</dbReference>
<dbReference type="GeneID" id="68856029"/>
<organism evidence="2 3">
    <name type="scientific">Halapricum desulfuricans</name>
    <dbReference type="NCBI Taxonomy" id="2841257"/>
    <lineage>
        <taxon>Archaea</taxon>
        <taxon>Methanobacteriati</taxon>
        <taxon>Methanobacteriota</taxon>
        <taxon>Stenosarchaea group</taxon>
        <taxon>Halobacteria</taxon>
        <taxon>Halobacteriales</taxon>
        <taxon>Haloarculaceae</taxon>
        <taxon>Halapricum</taxon>
    </lineage>
</organism>
<reference evidence="2" key="1">
    <citation type="submission" date="2020-11" db="EMBL/GenBank/DDBJ databases">
        <title>Carbohydrate-dependent, anaerobic sulfur respiration: A novel catabolism in halophilic archaea.</title>
        <authorList>
            <person name="Sorokin D.Y."/>
            <person name="Messina E."/>
            <person name="Smedile F."/>
            <person name="La Cono V."/>
            <person name="Hallsworth J.E."/>
            <person name="Yakimov M.M."/>
        </authorList>
    </citation>
    <scope>NUCLEOTIDE SEQUENCE</scope>
    <source>
        <strain evidence="2">HSR12-1</strain>
    </source>
</reference>